<evidence type="ECO:0000256" key="1">
    <source>
        <dbReference type="SAM" id="SignalP"/>
    </source>
</evidence>
<feature type="chain" id="PRO_5002228137" description="Mig1 protein" evidence="1">
    <location>
        <begin position="23"/>
        <end position="142"/>
    </location>
</feature>
<sequence length="142" mass="15469">MDRRTYLILFIGALASIHQTSAGWNPEQPPNWTVGYYCSDLSSSSRVCFTTDVDVSKPKAGSNFEGMLSADGKSFVIYAGRDEAALLLLDDFTIRTKFDVPGSDESQRCADGSVALSSGRLIDTTTFCNGTSYWLHVPAIPK</sequence>
<protein>
    <recommendedName>
        <fullName evidence="4">Mig1 protein</fullName>
    </recommendedName>
</protein>
<dbReference type="OrthoDB" id="2542672at2759"/>
<dbReference type="EMBL" id="CM003141">
    <property type="protein sequence ID" value="KIS71402.1"/>
    <property type="molecule type" value="Genomic_DNA"/>
</dbReference>
<reference evidence="2 3" key="1">
    <citation type="journal article" date="2006" name="Nature">
        <title>Insights from the genome of the biotrophic fungal plant pathogen Ustilago maydis.</title>
        <authorList>
            <person name="Kamper J."/>
            <person name="Kahmann R."/>
            <person name="Bolker M."/>
            <person name="Ma L.J."/>
            <person name="Brefort T."/>
            <person name="Saville B.J."/>
            <person name="Banuett F."/>
            <person name="Kronstad J.W."/>
            <person name="Gold S.E."/>
            <person name="Muller O."/>
            <person name="Perlin M.H."/>
            <person name="Wosten H.A."/>
            <person name="de Vries R."/>
            <person name="Ruiz-Herrera J."/>
            <person name="Reynaga-Pena C.G."/>
            <person name="Snetselaar K."/>
            <person name="McCann M."/>
            <person name="Perez-Martin J."/>
            <person name="Feldbrugge M."/>
            <person name="Basse C.W."/>
            <person name="Steinberg G."/>
            <person name="Ibeas J.I."/>
            <person name="Holloman W."/>
            <person name="Guzman P."/>
            <person name="Farman M."/>
            <person name="Stajich J.E."/>
            <person name="Sentandreu R."/>
            <person name="Gonzalez-Prieto J.M."/>
            <person name="Kennell J.C."/>
            <person name="Molina L."/>
            <person name="Schirawski J."/>
            <person name="Mendoza-Mendoza A."/>
            <person name="Greilinger D."/>
            <person name="Munch K."/>
            <person name="Rossel N."/>
            <person name="Scherer M."/>
            <person name="Vranes M."/>
            <person name="Ladendorf O."/>
            <person name="Vincon V."/>
            <person name="Fuchs U."/>
            <person name="Sandrock B."/>
            <person name="Meng S."/>
            <person name="Ho E.C."/>
            <person name="Cahill M.J."/>
            <person name="Boyce K.J."/>
            <person name="Klose J."/>
            <person name="Klosterman S.J."/>
            <person name="Deelstra H.J."/>
            <person name="Ortiz-Castellanos L."/>
            <person name="Li W."/>
            <person name="Sanchez-Alonso P."/>
            <person name="Schreier P.H."/>
            <person name="Hauser-Hahn I."/>
            <person name="Vaupel M."/>
            <person name="Koopmann E."/>
            <person name="Friedrich G."/>
            <person name="Voss H."/>
            <person name="Schluter T."/>
            <person name="Margolis J."/>
            <person name="Platt D."/>
            <person name="Swimmer C."/>
            <person name="Gnirke A."/>
            <person name="Chen F."/>
            <person name="Vysotskaia V."/>
            <person name="Mannhaupt G."/>
            <person name="Guldener U."/>
            <person name="Munsterkotter M."/>
            <person name="Haase D."/>
            <person name="Oesterheld M."/>
            <person name="Mewes H.W."/>
            <person name="Mauceli E.W."/>
            <person name="DeCaprio D."/>
            <person name="Wade C.M."/>
            <person name="Butler J."/>
            <person name="Young S."/>
            <person name="Jaffe D.B."/>
            <person name="Calvo S."/>
            <person name="Nusbaum C."/>
            <person name="Galagan J."/>
            <person name="Birren B.W."/>
        </authorList>
    </citation>
    <scope>NUCLEOTIDE SEQUENCE [LARGE SCALE GENOMIC DNA]</scope>
    <source>
        <strain evidence="3">DSM 14603 / FGSC 9021 / UM521</strain>
    </source>
</reference>
<dbReference type="eggNOG" id="ENOG502RE5X">
    <property type="taxonomic scope" value="Eukaryota"/>
</dbReference>
<evidence type="ECO:0000313" key="3">
    <source>
        <dbReference type="Proteomes" id="UP000000561"/>
    </source>
</evidence>
<keyword evidence="1" id="KW-0732">Signal</keyword>
<dbReference type="Proteomes" id="UP000000561">
    <property type="component" value="Chromosome 2"/>
</dbReference>
<dbReference type="OMA" id="WCNTEDE"/>
<evidence type="ECO:0000313" key="2">
    <source>
        <dbReference type="EMBL" id="KIS71402.1"/>
    </source>
</evidence>
<keyword evidence="3" id="KW-1185">Reference proteome</keyword>
<dbReference type="InParanoid" id="A0A0D1CEB1"/>
<gene>
    <name evidence="2" type="ORF">UMAG_01301</name>
</gene>
<name>A0A0D1CEB1_MYCMD</name>
<dbReference type="AlphaFoldDB" id="A0A0D1CEB1"/>
<evidence type="ECO:0008006" key="4">
    <source>
        <dbReference type="Google" id="ProtNLM"/>
    </source>
</evidence>
<dbReference type="RefSeq" id="XP_011387215.1">
    <property type="nucleotide sequence ID" value="XM_011388913.1"/>
</dbReference>
<proteinExistence type="predicted"/>
<organism evidence="2 3">
    <name type="scientific">Mycosarcoma maydis</name>
    <name type="common">Corn smut fungus</name>
    <name type="synonym">Ustilago maydis</name>
    <dbReference type="NCBI Taxonomy" id="5270"/>
    <lineage>
        <taxon>Eukaryota</taxon>
        <taxon>Fungi</taxon>
        <taxon>Dikarya</taxon>
        <taxon>Basidiomycota</taxon>
        <taxon>Ustilaginomycotina</taxon>
        <taxon>Ustilaginomycetes</taxon>
        <taxon>Ustilaginales</taxon>
        <taxon>Ustilaginaceae</taxon>
        <taxon>Mycosarcoma</taxon>
    </lineage>
</organism>
<dbReference type="GeneID" id="23562371"/>
<dbReference type="VEuPathDB" id="FungiDB:UMAG_01301"/>
<feature type="signal peptide" evidence="1">
    <location>
        <begin position="1"/>
        <end position="22"/>
    </location>
</feature>
<dbReference type="KEGG" id="uma:UMAG_01301"/>
<accession>A0A0D1CEB1</accession>